<reference evidence="14 15" key="1">
    <citation type="submission" date="2018-01" db="EMBL/GenBank/DDBJ databases">
        <title>Whole genome sequencing of Histamine producing bacteria.</title>
        <authorList>
            <person name="Butler K."/>
        </authorList>
    </citation>
    <scope>NUCLEOTIDE SEQUENCE [LARGE SCALE GENOMIC DNA]</scope>
    <source>
        <strain evidence="14 15">DSM 24669</strain>
    </source>
</reference>
<evidence type="ECO:0000256" key="3">
    <source>
        <dbReference type="ARBA" id="ARBA00011956"/>
    </source>
</evidence>
<feature type="binding site" evidence="10">
    <location>
        <position position="109"/>
    </location>
    <ligand>
        <name>Zn(2+)</name>
        <dbReference type="ChEBI" id="CHEBI:29105"/>
    </ligand>
</feature>
<dbReference type="NCBIfam" id="TIGR00218">
    <property type="entry name" value="manA"/>
    <property type="match status" value="1"/>
</dbReference>
<dbReference type="Pfam" id="PF20511">
    <property type="entry name" value="PMI_typeI_cat"/>
    <property type="match status" value="1"/>
</dbReference>
<dbReference type="Pfam" id="PF21621">
    <property type="entry name" value="MPI_cupin_dom"/>
    <property type="match status" value="1"/>
</dbReference>
<organism evidence="14 15">
    <name type="scientific">Photobacterium swingsii</name>
    <dbReference type="NCBI Taxonomy" id="680026"/>
    <lineage>
        <taxon>Bacteria</taxon>
        <taxon>Pseudomonadati</taxon>
        <taxon>Pseudomonadota</taxon>
        <taxon>Gammaproteobacteria</taxon>
        <taxon>Vibrionales</taxon>
        <taxon>Vibrionaceae</taxon>
        <taxon>Photobacterium</taxon>
    </lineage>
</organism>
<keyword evidence="4 10" id="KW-0479">Metal-binding</keyword>
<accession>A0A0J8V6P1</accession>
<dbReference type="Gene3D" id="2.60.120.10">
    <property type="entry name" value="Jelly Rolls"/>
    <property type="match status" value="2"/>
</dbReference>
<dbReference type="InterPro" id="IPR014710">
    <property type="entry name" value="RmlC-like_jellyroll"/>
</dbReference>
<dbReference type="EMBL" id="PYLZ01000005">
    <property type="protein sequence ID" value="PSW24679.1"/>
    <property type="molecule type" value="Genomic_DNA"/>
</dbReference>
<dbReference type="PANTHER" id="PTHR10309:SF0">
    <property type="entry name" value="MANNOSE-6-PHOSPHATE ISOMERASE"/>
    <property type="match status" value="1"/>
</dbReference>
<dbReference type="GO" id="GO:0005975">
    <property type="term" value="P:carbohydrate metabolic process"/>
    <property type="evidence" value="ECO:0007669"/>
    <property type="project" value="InterPro"/>
</dbReference>
<comment type="catalytic activity">
    <reaction evidence="1">
        <text>D-mannose 6-phosphate = D-fructose 6-phosphate</text>
        <dbReference type="Rhea" id="RHEA:12356"/>
        <dbReference type="ChEBI" id="CHEBI:58735"/>
        <dbReference type="ChEBI" id="CHEBI:61527"/>
        <dbReference type="EC" id="5.3.1.8"/>
    </reaction>
</comment>
<keyword evidence="6 14" id="KW-0413">Isomerase</keyword>
<comment type="similarity">
    <text evidence="2">Belongs to the mannose-6-phosphate isomerase type 1 family.</text>
</comment>
<dbReference type="InterPro" id="IPR046458">
    <property type="entry name" value="PMI_typeI_hel"/>
</dbReference>
<dbReference type="PANTHER" id="PTHR10309">
    <property type="entry name" value="MANNOSE-6-PHOSPHATE ISOMERASE"/>
    <property type="match status" value="1"/>
</dbReference>
<feature type="domain" description="Phosphomannose isomerase type I catalytic" evidence="11">
    <location>
        <begin position="15"/>
        <end position="162"/>
    </location>
</feature>
<dbReference type="SUPFAM" id="SSF51182">
    <property type="entry name" value="RmlC-like cupins"/>
    <property type="match status" value="1"/>
</dbReference>
<feature type="binding site" evidence="10">
    <location>
        <position position="111"/>
    </location>
    <ligand>
        <name>Zn(2+)</name>
        <dbReference type="ChEBI" id="CHEBI:29105"/>
    </ligand>
</feature>
<keyword evidence="5 10" id="KW-0862">Zinc</keyword>
<feature type="binding site" evidence="10">
    <location>
        <position position="146"/>
    </location>
    <ligand>
        <name>Zn(2+)</name>
        <dbReference type="ChEBI" id="CHEBI:29105"/>
    </ligand>
</feature>
<dbReference type="InterPro" id="IPR001250">
    <property type="entry name" value="Man6P_Isoase-1"/>
</dbReference>
<protein>
    <recommendedName>
        <fullName evidence="3">mannose-6-phosphate isomerase</fullName>
        <ecNumber evidence="3">5.3.1.8</ecNumber>
    </recommendedName>
    <alternativeName>
        <fullName evidence="7">Phosphohexomutase</fullName>
    </alternativeName>
    <alternativeName>
        <fullName evidence="8">Phosphomannose isomerase</fullName>
    </alternativeName>
</protein>
<feature type="domain" description="Mannose-6-phosphate isomerase cupin" evidence="13">
    <location>
        <begin position="334"/>
        <end position="411"/>
    </location>
</feature>
<dbReference type="PROSITE" id="PS00965">
    <property type="entry name" value="PMI_I_1"/>
    <property type="match status" value="1"/>
</dbReference>
<dbReference type="GO" id="GO:0008270">
    <property type="term" value="F:zinc ion binding"/>
    <property type="evidence" value="ECO:0007669"/>
    <property type="project" value="InterPro"/>
</dbReference>
<keyword evidence="15" id="KW-1185">Reference proteome</keyword>
<dbReference type="PRINTS" id="PR00714">
    <property type="entry name" value="MAN6PISMRASE"/>
</dbReference>
<evidence type="ECO:0000256" key="5">
    <source>
        <dbReference type="ARBA" id="ARBA00022833"/>
    </source>
</evidence>
<dbReference type="GO" id="GO:0009298">
    <property type="term" value="P:GDP-mannose biosynthetic process"/>
    <property type="evidence" value="ECO:0007669"/>
    <property type="project" value="InterPro"/>
</dbReference>
<dbReference type="Proteomes" id="UP000240481">
    <property type="component" value="Unassembled WGS sequence"/>
</dbReference>
<evidence type="ECO:0000256" key="6">
    <source>
        <dbReference type="ARBA" id="ARBA00023235"/>
    </source>
</evidence>
<dbReference type="Pfam" id="PF20512">
    <property type="entry name" value="PMI_typeI_hel"/>
    <property type="match status" value="1"/>
</dbReference>
<name>A0A0J8V6P1_9GAMM</name>
<proteinExistence type="inferred from homology"/>
<evidence type="ECO:0000313" key="14">
    <source>
        <dbReference type="EMBL" id="PSW24679.1"/>
    </source>
</evidence>
<feature type="active site" evidence="9">
    <location>
        <position position="296"/>
    </location>
</feature>
<evidence type="ECO:0000256" key="9">
    <source>
        <dbReference type="PIRSR" id="PIRSR001480-1"/>
    </source>
</evidence>
<feature type="binding site" evidence="10">
    <location>
        <position position="277"/>
    </location>
    <ligand>
        <name>Zn(2+)</name>
        <dbReference type="ChEBI" id="CHEBI:29105"/>
    </ligand>
</feature>
<sequence>MMQLALIPTLMRKFFPMTNVIQHYAWGSTSSINQLFDIKNPSAEPQAEVWMGAHPNGCSTVGYGEHATKLSTLIDCNHRLFLSEQIANRFGELPYLFKILAAEKALSIQVHPNKAQAERGFAVEQQQGIPLDAANRNYKDPNHKPELVYALTSYQAMNGFRSIDQIIANFEQLAIPEIKAWLDELKANLTPQGLATFFSALLSMTGQQKDQALAKLSSYANEYAKKYTNQSDDPLFALIAELEHQYPGDVGLFAPLLLNVITLEPGQAMFLDAETPHAYIKGTGLEIMANSDNVLRAGLTPKFMDIDELVACTRFDEKPFDSLLLQPNKSDDIWDYPIPVDDFKFSIIQHSHQRIMYTHSAEILLPLDQGMTLTHPDGESCVIEKGQSVFIPAYAQSYQIDCAGRVARAYN</sequence>
<dbReference type="InterPro" id="IPR016305">
    <property type="entry name" value="Mannose-6-P_Isomerase"/>
</dbReference>
<dbReference type="InterPro" id="IPR018050">
    <property type="entry name" value="Pmannose_isomerase-type1_CS"/>
</dbReference>
<dbReference type="InterPro" id="IPR049071">
    <property type="entry name" value="MPI_cupin_dom"/>
</dbReference>
<evidence type="ECO:0000256" key="1">
    <source>
        <dbReference type="ARBA" id="ARBA00000757"/>
    </source>
</evidence>
<dbReference type="OrthoDB" id="9792649at2"/>
<dbReference type="GO" id="GO:0005829">
    <property type="term" value="C:cytosol"/>
    <property type="evidence" value="ECO:0007669"/>
    <property type="project" value="TreeGrafter"/>
</dbReference>
<dbReference type="STRING" id="680026.AB733_21525"/>
<comment type="caution">
    <text evidence="14">The sequence shown here is derived from an EMBL/GenBank/DDBJ whole genome shotgun (WGS) entry which is preliminary data.</text>
</comment>
<dbReference type="PROSITE" id="PS00966">
    <property type="entry name" value="PMI_I_2"/>
    <property type="match status" value="1"/>
</dbReference>
<comment type="cofactor">
    <cofactor evidence="10">
        <name>Zn(2+)</name>
        <dbReference type="ChEBI" id="CHEBI:29105"/>
    </cofactor>
    <text evidence="10">Binds 1 zinc ion per subunit.</text>
</comment>
<gene>
    <name evidence="14" type="primary">manA</name>
    <name evidence="14" type="ORF">C9I94_11025</name>
</gene>
<evidence type="ECO:0000256" key="2">
    <source>
        <dbReference type="ARBA" id="ARBA00010772"/>
    </source>
</evidence>
<dbReference type="InterPro" id="IPR046457">
    <property type="entry name" value="PMI_typeI_cat"/>
</dbReference>
<evidence type="ECO:0000259" key="11">
    <source>
        <dbReference type="Pfam" id="PF20511"/>
    </source>
</evidence>
<evidence type="ECO:0000256" key="7">
    <source>
        <dbReference type="ARBA" id="ARBA00029741"/>
    </source>
</evidence>
<evidence type="ECO:0000256" key="8">
    <source>
        <dbReference type="ARBA" id="ARBA00030762"/>
    </source>
</evidence>
<evidence type="ECO:0000313" key="15">
    <source>
        <dbReference type="Proteomes" id="UP000240481"/>
    </source>
</evidence>
<dbReference type="GO" id="GO:0004476">
    <property type="term" value="F:mannose-6-phosphate isomerase activity"/>
    <property type="evidence" value="ECO:0007669"/>
    <property type="project" value="UniProtKB-EC"/>
</dbReference>
<dbReference type="InterPro" id="IPR011051">
    <property type="entry name" value="RmlC_Cupin_sf"/>
</dbReference>
<dbReference type="AlphaFoldDB" id="A0A0J8V6P1"/>
<evidence type="ECO:0000256" key="4">
    <source>
        <dbReference type="ARBA" id="ARBA00022723"/>
    </source>
</evidence>
<evidence type="ECO:0000259" key="12">
    <source>
        <dbReference type="Pfam" id="PF20512"/>
    </source>
</evidence>
<dbReference type="PIRSF" id="PIRSF001480">
    <property type="entry name" value="Mannose-6-phosphate_isomerase"/>
    <property type="match status" value="1"/>
</dbReference>
<evidence type="ECO:0000259" key="13">
    <source>
        <dbReference type="Pfam" id="PF21621"/>
    </source>
</evidence>
<dbReference type="Gene3D" id="1.10.441.10">
    <property type="entry name" value="Phosphomannose Isomerase, domain 2"/>
    <property type="match status" value="1"/>
</dbReference>
<evidence type="ECO:0000256" key="10">
    <source>
        <dbReference type="PIRSR" id="PIRSR001480-2"/>
    </source>
</evidence>
<feature type="domain" description="Phosphomannose isomerase type I helical insertion" evidence="12">
    <location>
        <begin position="192"/>
        <end position="258"/>
    </location>
</feature>
<dbReference type="CDD" id="cd07011">
    <property type="entry name" value="cupin_PMI_type_I_N"/>
    <property type="match status" value="1"/>
</dbReference>
<dbReference type="EC" id="5.3.1.8" evidence="3"/>